<dbReference type="WBParaSite" id="PS1159_v2.g22030.t1">
    <property type="protein sequence ID" value="PS1159_v2.g22030.t1"/>
    <property type="gene ID" value="PS1159_v2.g22030"/>
</dbReference>
<dbReference type="Proteomes" id="UP000887580">
    <property type="component" value="Unplaced"/>
</dbReference>
<evidence type="ECO:0000313" key="1">
    <source>
        <dbReference type="Proteomes" id="UP000887580"/>
    </source>
</evidence>
<proteinExistence type="predicted"/>
<accession>A0AC35FXV8</accession>
<protein>
    <submittedName>
        <fullName evidence="2">Uncharacterized protein</fullName>
    </submittedName>
</protein>
<evidence type="ECO:0000313" key="2">
    <source>
        <dbReference type="WBParaSite" id="PS1159_v2.g22030.t1"/>
    </source>
</evidence>
<sequence length="359" mass="39635">MLPANANATASQLFHVISSFDVIPNHISVQLDNCAVNKNYTVFGAFGLLLKWVPQLCKIYICTNEVGHTHNDVDQLFGVLSRAMDQKEVYSPQGHLKFAEEKLQAVVGNHLVPATYDFYNLVYPLCKDSLAGQINSNHFFELSKNDEGKVIVKIARFIRSQQFVIKDAKSEVPTSFPLFNIEPDLEKYPALIQQPPFDVEKHAKLCSAVRGTIPEAGYEELLNLPALIDGQVSEDFTVLLKRIRDNVITPAAKTASLLPDPDNEQLDAFKKSGVIDKVWAAPNSIPLPSTKPLTATALERGCTQTPSASAPVAKKKKMNEPSISTQNAVPKFVSTVTRKSNTVPMKSKPKRGRPPKNDK</sequence>
<name>A0AC35FXV8_9BILA</name>
<organism evidence="1 2">
    <name type="scientific">Panagrolaimus sp. PS1159</name>
    <dbReference type="NCBI Taxonomy" id="55785"/>
    <lineage>
        <taxon>Eukaryota</taxon>
        <taxon>Metazoa</taxon>
        <taxon>Ecdysozoa</taxon>
        <taxon>Nematoda</taxon>
        <taxon>Chromadorea</taxon>
        <taxon>Rhabditida</taxon>
        <taxon>Tylenchina</taxon>
        <taxon>Panagrolaimomorpha</taxon>
        <taxon>Panagrolaimoidea</taxon>
        <taxon>Panagrolaimidae</taxon>
        <taxon>Panagrolaimus</taxon>
    </lineage>
</organism>
<reference evidence="2" key="1">
    <citation type="submission" date="2022-11" db="UniProtKB">
        <authorList>
            <consortium name="WormBaseParasite"/>
        </authorList>
    </citation>
    <scope>IDENTIFICATION</scope>
</reference>